<dbReference type="Proteomes" id="UP000198588">
    <property type="component" value="Unassembled WGS sequence"/>
</dbReference>
<name>A0A1G5X682_9HYPH</name>
<dbReference type="STRING" id="1165689.SAMN02927914_01986"/>
<accession>A0A1G5X682</accession>
<dbReference type="AlphaFoldDB" id="A0A1G5X682"/>
<evidence type="ECO:0000313" key="1">
    <source>
        <dbReference type="EMBL" id="SDA65730.1"/>
    </source>
</evidence>
<sequence>MLRCTPLGARSPAPYIAVGGSESKTSRDAELAVSPQCCPRCERHLTHAGPYFAGAVFPAPN</sequence>
<proteinExistence type="predicted"/>
<evidence type="ECO:0000313" key="2">
    <source>
        <dbReference type="Proteomes" id="UP000198588"/>
    </source>
</evidence>
<dbReference type="EMBL" id="FMXM01000005">
    <property type="protein sequence ID" value="SDA65730.1"/>
    <property type="molecule type" value="Genomic_DNA"/>
</dbReference>
<reference evidence="1 2" key="1">
    <citation type="submission" date="2016-10" db="EMBL/GenBank/DDBJ databases">
        <authorList>
            <person name="de Groot N.N."/>
        </authorList>
    </citation>
    <scope>NUCLEOTIDE SEQUENCE [LARGE SCALE GENOMIC DNA]</scope>
    <source>
        <strain evidence="1 2">CGMCC 1.12097</strain>
    </source>
</reference>
<gene>
    <name evidence="1" type="ORF">SAMN02927914_01986</name>
</gene>
<protein>
    <submittedName>
        <fullName evidence="1">Uncharacterized protein</fullName>
    </submittedName>
</protein>
<organism evidence="1 2">
    <name type="scientific">Mesorhizobium qingshengii</name>
    <dbReference type="NCBI Taxonomy" id="1165689"/>
    <lineage>
        <taxon>Bacteria</taxon>
        <taxon>Pseudomonadati</taxon>
        <taxon>Pseudomonadota</taxon>
        <taxon>Alphaproteobacteria</taxon>
        <taxon>Hyphomicrobiales</taxon>
        <taxon>Phyllobacteriaceae</taxon>
        <taxon>Mesorhizobium</taxon>
    </lineage>
</organism>